<dbReference type="InterPro" id="IPR050441">
    <property type="entry name" value="RBM"/>
</dbReference>
<evidence type="ECO:0000313" key="5">
    <source>
        <dbReference type="Proteomes" id="UP000221165"/>
    </source>
</evidence>
<dbReference type="Gene3D" id="3.30.70.330">
    <property type="match status" value="1"/>
</dbReference>
<keyword evidence="4" id="KW-0067">ATP-binding</keyword>
<dbReference type="VEuPathDB" id="ToxoDB:CSUI_006323"/>
<accession>A0A2C6KUD2</accession>
<evidence type="ECO:0000256" key="2">
    <source>
        <dbReference type="SAM" id="MobiDB-lite"/>
    </source>
</evidence>
<dbReference type="InterPro" id="IPR012677">
    <property type="entry name" value="Nucleotide-bd_a/b_plait_sf"/>
</dbReference>
<dbReference type="InterPro" id="IPR000504">
    <property type="entry name" value="RRM_dom"/>
</dbReference>
<evidence type="ECO:0000259" key="3">
    <source>
        <dbReference type="PROSITE" id="PS50102"/>
    </source>
</evidence>
<dbReference type="CDD" id="cd00590">
    <property type="entry name" value="RRM_SF"/>
    <property type="match status" value="1"/>
</dbReference>
<keyword evidence="5" id="KW-1185">Reference proteome</keyword>
<dbReference type="OrthoDB" id="5970at2759"/>
<organism evidence="4 5">
    <name type="scientific">Cystoisospora suis</name>
    <dbReference type="NCBI Taxonomy" id="483139"/>
    <lineage>
        <taxon>Eukaryota</taxon>
        <taxon>Sar</taxon>
        <taxon>Alveolata</taxon>
        <taxon>Apicomplexa</taxon>
        <taxon>Conoidasida</taxon>
        <taxon>Coccidia</taxon>
        <taxon>Eucoccidiorida</taxon>
        <taxon>Eimeriorina</taxon>
        <taxon>Sarcocystidae</taxon>
        <taxon>Cystoisospora</taxon>
    </lineage>
</organism>
<keyword evidence="1" id="KW-0694">RNA-binding</keyword>
<dbReference type="GeneID" id="94429697"/>
<feature type="compositionally biased region" description="Low complexity" evidence="2">
    <location>
        <begin position="7"/>
        <end position="16"/>
    </location>
</feature>
<feature type="non-terminal residue" evidence="4">
    <location>
        <position position="180"/>
    </location>
</feature>
<reference evidence="4 5" key="1">
    <citation type="journal article" date="2017" name="Int. J. Parasitol.">
        <title>The genome of the protozoan parasite Cystoisospora suis and a reverse vaccinology approach to identify vaccine candidates.</title>
        <authorList>
            <person name="Palmieri N."/>
            <person name="Shrestha A."/>
            <person name="Ruttkowski B."/>
            <person name="Beck T."/>
            <person name="Vogl C."/>
            <person name="Tomley F."/>
            <person name="Blake D.P."/>
            <person name="Joachim A."/>
        </authorList>
    </citation>
    <scope>NUCLEOTIDE SEQUENCE [LARGE SCALE GENOMIC DNA]</scope>
    <source>
        <strain evidence="4 5">Wien I</strain>
    </source>
</reference>
<evidence type="ECO:0000256" key="1">
    <source>
        <dbReference type="PROSITE-ProRule" id="PRU00176"/>
    </source>
</evidence>
<dbReference type="SMART" id="SM00360">
    <property type="entry name" value="RRM"/>
    <property type="match status" value="1"/>
</dbReference>
<feature type="compositionally biased region" description="Basic and acidic residues" evidence="2">
    <location>
        <begin position="57"/>
        <end position="81"/>
    </location>
</feature>
<dbReference type="RefSeq" id="XP_067921538.1">
    <property type="nucleotide sequence ID" value="XM_068066486.1"/>
</dbReference>
<dbReference type="EMBL" id="MIGC01003174">
    <property type="protein sequence ID" value="PHJ19845.1"/>
    <property type="molecule type" value="Genomic_DNA"/>
</dbReference>
<keyword evidence="4" id="KW-0547">Nucleotide-binding</keyword>
<keyword evidence="4" id="KW-0347">Helicase</keyword>
<keyword evidence="4" id="KW-0378">Hydrolase</keyword>
<comment type="caution">
    <text evidence="4">The sequence shown here is derived from an EMBL/GenBank/DDBJ whole genome shotgun (WGS) entry which is preliminary data.</text>
</comment>
<name>A0A2C6KUD2_9APIC</name>
<feature type="domain" description="RRM" evidence="3">
    <location>
        <begin position="96"/>
        <end position="177"/>
    </location>
</feature>
<dbReference type="Proteomes" id="UP000221165">
    <property type="component" value="Unassembled WGS sequence"/>
</dbReference>
<sequence length="180" mass="19452">MAGGGDNSNNNSSSGNSEDRGEEGRGRSSSSSSRLPHSTSHNHRGSAASGAGGGGEESSRRDKSVDSRGRGEDRDVREDRSLSPTGDGDTRRDTVHTLYVSNISPRCSVSDIRRVFEDIGEVQDCRVVTNPVTRESRGFAFVTFRDPSNASVAIDRLDGKPCSVDSNKPWRVERAKRNKP</sequence>
<proteinExistence type="predicted"/>
<feature type="compositionally biased region" description="Basic and acidic residues" evidence="2">
    <location>
        <begin position="17"/>
        <end position="26"/>
    </location>
</feature>
<gene>
    <name evidence="4" type="ORF">CSUI_006323</name>
</gene>
<dbReference type="GO" id="GO:0003723">
    <property type="term" value="F:RNA binding"/>
    <property type="evidence" value="ECO:0007669"/>
    <property type="project" value="UniProtKB-UniRule"/>
</dbReference>
<evidence type="ECO:0000313" key="4">
    <source>
        <dbReference type="EMBL" id="PHJ19845.1"/>
    </source>
</evidence>
<dbReference type="InterPro" id="IPR035979">
    <property type="entry name" value="RBD_domain_sf"/>
</dbReference>
<dbReference type="PROSITE" id="PS50102">
    <property type="entry name" value="RRM"/>
    <property type="match status" value="1"/>
</dbReference>
<dbReference type="PANTHER" id="PTHR48034">
    <property type="entry name" value="TRANSFORMER-2 SEX-DETERMINING PROTEIN-RELATED"/>
    <property type="match status" value="1"/>
</dbReference>
<dbReference type="SUPFAM" id="SSF54928">
    <property type="entry name" value="RNA-binding domain, RBD"/>
    <property type="match status" value="1"/>
</dbReference>
<dbReference type="GO" id="GO:0004386">
    <property type="term" value="F:helicase activity"/>
    <property type="evidence" value="ECO:0007669"/>
    <property type="project" value="UniProtKB-KW"/>
</dbReference>
<protein>
    <submittedName>
        <fullName evidence="4">Dead deah box helicase domain-containing protein</fullName>
    </submittedName>
</protein>
<dbReference type="Pfam" id="PF00076">
    <property type="entry name" value="RRM_1"/>
    <property type="match status" value="1"/>
</dbReference>
<dbReference type="AlphaFoldDB" id="A0A2C6KUD2"/>
<feature type="region of interest" description="Disordered" evidence="2">
    <location>
        <begin position="1"/>
        <end position="93"/>
    </location>
</feature>